<dbReference type="PROSITE" id="PS51257">
    <property type="entry name" value="PROKAR_LIPOPROTEIN"/>
    <property type="match status" value="1"/>
</dbReference>
<evidence type="ECO:0000313" key="2">
    <source>
        <dbReference type="EMBL" id="GGY70448.1"/>
    </source>
</evidence>
<gene>
    <name evidence="2" type="ORF">GCM10011613_13640</name>
</gene>
<evidence type="ECO:0000256" key="1">
    <source>
        <dbReference type="SAM" id="MobiDB-lite"/>
    </source>
</evidence>
<reference evidence="3" key="1">
    <citation type="journal article" date="2019" name="Int. J. Syst. Evol. Microbiol.">
        <title>The Global Catalogue of Microorganisms (GCM) 10K type strain sequencing project: providing services to taxonomists for standard genome sequencing and annotation.</title>
        <authorList>
            <consortium name="The Broad Institute Genomics Platform"/>
            <consortium name="The Broad Institute Genome Sequencing Center for Infectious Disease"/>
            <person name="Wu L."/>
            <person name="Ma J."/>
        </authorList>
    </citation>
    <scope>NUCLEOTIDE SEQUENCE [LARGE SCALE GENOMIC DNA]</scope>
    <source>
        <strain evidence="3">KCTC 32239</strain>
    </source>
</reference>
<sequence>MQQMMLKLALQPGCIMLMAIMLLILSSCGGGGGGSGSNQLNPVSQAPESSSSNSSASLSSISSSKISSTSSSSSQSSDSNVIDTVTLSGTITYDFIPHNLNHIGLNYSAIEQRPVRGAVVELLDDVGQVKSVTSTANDGSYSFTLPKNSLVKVRAKAHLFKSSAPSWNFKVTDNTSNNALYVLDGALASVGSQNSKRNLNAVSGWDGMNYSAARAAAPFAILDNIYTAANRVVAAGNTKNLSSLELRWSTKNSVAEGDASRGEIGTSYYDGSAIYILGDANNDTDEYDPHVLLHEWGHYLEREIYRSDSVGGSHADGDSLDLRVAMSEGFANAFSGMMINDVSYADASGVSQASGFFFSIGRKNRINKGFFSEGSIGSVLFNYYSSNENKTANDFSPIHKVLSSASYIENDALTSIYLFYHQLKNQFPNHSALFGNLLQEQNIFGTDEYGLNESNSGGSTYTLPVYRSLTTNNVAVNVCSTADFGKQNKLGNSQFLKLNIAQAGIYNLRLNKSGGADVASKPEFILYHKGAVLYYLRNNVVDTNSGNLSLAQGNYILEVYDSNNQDAENTEENTTCFNVRATATI</sequence>
<comment type="caution">
    <text evidence="2">The sequence shown here is derived from an EMBL/GenBank/DDBJ whole genome shotgun (WGS) entry which is preliminary data.</text>
</comment>
<organism evidence="2 3">
    <name type="scientific">Cellvibrio zantedeschiae</name>
    <dbReference type="NCBI Taxonomy" id="1237077"/>
    <lineage>
        <taxon>Bacteria</taxon>
        <taxon>Pseudomonadati</taxon>
        <taxon>Pseudomonadota</taxon>
        <taxon>Gammaproteobacteria</taxon>
        <taxon>Cellvibrionales</taxon>
        <taxon>Cellvibrionaceae</taxon>
        <taxon>Cellvibrio</taxon>
    </lineage>
</organism>
<evidence type="ECO:0000313" key="3">
    <source>
        <dbReference type="Proteomes" id="UP000619761"/>
    </source>
</evidence>
<dbReference type="RefSeq" id="WP_189416969.1">
    <property type="nucleotide sequence ID" value="NZ_BMYZ01000001.1"/>
</dbReference>
<dbReference type="EMBL" id="BMYZ01000001">
    <property type="protein sequence ID" value="GGY70448.1"/>
    <property type="molecule type" value="Genomic_DNA"/>
</dbReference>
<feature type="region of interest" description="Disordered" evidence="1">
    <location>
        <begin position="35"/>
        <end position="57"/>
    </location>
</feature>
<keyword evidence="3" id="KW-1185">Reference proteome</keyword>
<proteinExistence type="predicted"/>
<dbReference type="Proteomes" id="UP000619761">
    <property type="component" value="Unassembled WGS sequence"/>
</dbReference>
<evidence type="ECO:0008006" key="4">
    <source>
        <dbReference type="Google" id="ProtNLM"/>
    </source>
</evidence>
<protein>
    <recommendedName>
        <fullName evidence="4">Lipoprotein</fullName>
    </recommendedName>
</protein>
<feature type="compositionally biased region" description="Polar residues" evidence="1">
    <location>
        <begin position="38"/>
        <end position="48"/>
    </location>
</feature>
<accession>A0ABQ3AWY4</accession>
<name>A0ABQ3AWY4_9GAMM</name>